<accession>A0ABV6J182</accession>
<evidence type="ECO:0000256" key="1">
    <source>
        <dbReference type="SAM" id="MobiDB-lite"/>
    </source>
</evidence>
<protein>
    <submittedName>
        <fullName evidence="2">Uncharacterized protein</fullName>
    </submittedName>
</protein>
<sequence>MSKRSAAPVSYAASLMVEPPQPAPAAPASPLAAARTPVAEPEVVQGRGRRPLEDAADPSVLYLHPTGKKALRLYAVEKGVKVHDLLLEAVEAWAAEKGLVGPWRVPSAGPPRRRRG</sequence>
<dbReference type="RefSeq" id="WP_377057197.1">
    <property type="nucleotide sequence ID" value="NZ_JBHLVZ010000117.1"/>
</dbReference>
<gene>
    <name evidence="2" type="ORF">ACFFIC_29505</name>
</gene>
<name>A0ABV6J182_9PROT</name>
<dbReference type="Proteomes" id="UP001589789">
    <property type="component" value="Unassembled WGS sequence"/>
</dbReference>
<reference evidence="2 3" key="1">
    <citation type="submission" date="2024-09" db="EMBL/GenBank/DDBJ databases">
        <authorList>
            <person name="Sun Q."/>
            <person name="Mori K."/>
        </authorList>
    </citation>
    <scope>NUCLEOTIDE SEQUENCE [LARGE SCALE GENOMIC DNA]</scope>
    <source>
        <strain evidence="2 3">CCM 7468</strain>
    </source>
</reference>
<feature type="compositionally biased region" description="Low complexity" evidence="1">
    <location>
        <begin position="28"/>
        <end position="37"/>
    </location>
</feature>
<comment type="caution">
    <text evidence="2">The sequence shown here is derived from an EMBL/GenBank/DDBJ whole genome shotgun (WGS) entry which is preliminary data.</text>
</comment>
<proteinExistence type="predicted"/>
<keyword evidence="3" id="KW-1185">Reference proteome</keyword>
<evidence type="ECO:0000313" key="3">
    <source>
        <dbReference type="Proteomes" id="UP001589789"/>
    </source>
</evidence>
<organism evidence="2 3">
    <name type="scientific">Muricoccus vinaceus</name>
    <dbReference type="NCBI Taxonomy" id="424704"/>
    <lineage>
        <taxon>Bacteria</taxon>
        <taxon>Pseudomonadati</taxon>
        <taxon>Pseudomonadota</taxon>
        <taxon>Alphaproteobacteria</taxon>
        <taxon>Acetobacterales</taxon>
        <taxon>Roseomonadaceae</taxon>
        <taxon>Muricoccus</taxon>
    </lineage>
</organism>
<dbReference type="EMBL" id="JBHLVZ010000117">
    <property type="protein sequence ID" value="MFC0389648.1"/>
    <property type="molecule type" value="Genomic_DNA"/>
</dbReference>
<feature type="region of interest" description="Disordered" evidence="1">
    <location>
        <begin position="19"/>
        <end position="51"/>
    </location>
</feature>
<evidence type="ECO:0000313" key="2">
    <source>
        <dbReference type="EMBL" id="MFC0389648.1"/>
    </source>
</evidence>